<accession>A0A8S5Q399</accession>
<dbReference type="EMBL" id="BK015564">
    <property type="protein sequence ID" value="DAE13313.1"/>
    <property type="molecule type" value="Genomic_DNA"/>
</dbReference>
<reference evidence="1" key="1">
    <citation type="journal article" date="2021" name="Proc. Natl. Acad. Sci. U.S.A.">
        <title>A Catalog of Tens of Thousands of Viruses from Human Metagenomes Reveals Hidden Associations with Chronic Diseases.</title>
        <authorList>
            <person name="Tisza M.J."/>
            <person name="Buck C.B."/>
        </authorList>
    </citation>
    <scope>NUCLEOTIDE SEQUENCE</scope>
    <source>
        <strain evidence="1">CtLqe90</strain>
    </source>
</reference>
<sequence>MPDNLSETEKKVKALEFINNYAICPECKSKMRDIYGIQTGANGMKKLYIYDIVLEPKELDEFIAIITHQNILDYDGDRYIDPNLREEMELKARM</sequence>
<proteinExistence type="predicted"/>
<organism evidence="1">
    <name type="scientific">Siphoviridae sp. ctLqe90</name>
    <dbReference type="NCBI Taxonomy" id="2825456"/>
    <lineage>
        <taxon>Viruses</taxon>
        <taxon>Duplodnaviria</taxon>
        <taxon>Heunggongvirae</taxon>
        <taxon>Uroviricota</taxon>
        <taxon>Caudoviricetes</taxon>
    </lineage>
</organism>
<name>A0A8S5Q399_9CAUD</name>
<evidence type="ECO:0000313" key="1">
    <source>
        <dbReference type="EMBL" id="DAE13313.1"/>
    </source>
</evidence>
<protein>
    <submittedName>
        <fullName evidence="1">Uncharacterized protein</fullName>
    </submittedName>
</protein>